<dbReference type="EMBL" id="NMUH01001115">
    <property type="protein sequence ID" value="MQL89076.1"/>
    <property type="molecule type" value="Genomic_DNA"/>
</dbReference>
<keyword evidence="2" id="KW-1185">Reference proteome</keyword>
<evidence type="ECO:0000313" key="2">
    <source>
        <dbReference type="Proteomes" id="UP000652761"/>
    </source>
</evidence>
<sequence>WLAFQQGPSSASLLGLRRCFVCRVAPLVKHCDPYLWLLCIAWLFCSGGVSQNCLYCLVGCRFVALKVEDCSWLVSSGCGATSGLRDAAVVLAVAFWWVSQNGALVVLVEVLPEPVCVASTVCCVLSVGHLFGLCFGDVFPEWLLALSVDVLPKMLCFPATLVVLRVSLGSGDVTPLWCCVARVVDLDPVCGPLFGQFAVLFTSKFLGCVGGTTFPFMVSRVCSALEALRFPLLGHLVLAYALWLYRYRCGVAALPYLGCHGIQVGRVLVVVWGAIVLRLVTRRPAPSRSSGRRLKALVGTPSFPFSSFSLPSSSLRLEASFPFFSGSVELGGAAAARAEC</sequence>
<accession>A0A843V1T2</accession>
<reference evidence="1" key="1">
    <citation type="submission" date="2017-07" db="EMBL/GenBank/DDBJ databases">
        <title>Taro Niue Genome Assembly and Annotation.</title>
        <authorList>
            <person name="Atibalentja N."/>
            <person name="Keating K."/>
            <person name="Fields C.J."/>
        </authorList>
    </citation>
    <scope>NUCLEOTIDE SEQUENCE</scope>
    <source>
        <strain evidence="1">Niue_2</strain>
        <tissue evidence="1">Leaf</tissue>
    </source>
</reference>
<protein>
    <submittedName>
        <fullName evidence="1">Uncharacterized protein</fullName>
    </submittedName>
</protein>
<organism evidence="1 2">
    <name type="scientific">Colocasia esculenta</name>
    <name type="common">Wild taro</name>
    <name type="synonym">Arum esculentum</name>
    <dbReference type="NCBI Taxonomy" id="4460"/>
    <lineage>
        <taxon>Eukaryota</taxon>
        <taxon>Viridiplantae</taxon>
        <taxon>Streptophyta</taxon>
        <taxon>Embryophyta</taxon>
        <taxon>Tracheophyta</taxon>
        <taxon>Spermatophyta</taxon>
        <taxon>Magnoliopsida</taxon>
        <taxon>Liliopsida</taxon>
        <taxon>Araceae</taxon>
        <taxon>Aroideae</taxon>
        <taxon>Colocasieae</taxon>
        <taxon>Colocasia</taxon>
    </lineage>
</organism>
<feature type="non-terminal residue" evidence="1">
    <location>
        <position position="340"/>
    </location>
</feature>
<dbReference type="AlphaFoldDB" id="A0A843V1T2"/>
<gene>
    <name evidence="1" type="ORF">Taro_021646</name>
</gene>
<evidence type="ECO:0000313" key="1">
    <source>
        <dbReference type="EMBL" id="MQL89076.1"/>
    </source>
</evidence>
<comment type="caution">
    <text evidence="1">The sequence shown here is derived from an EMBL/GenBank/DDBJ whole genome shotgun (WGS) entry which is preliminary data.</text>
</comment>
<name>A0A843V1T2_COLES</name>
<dbReference type="Proteomes" id="UP000652761">
    <property type="component" value="Unassembled WGS sequence"/>
</dbReference>
<proteinExistence type="predicted"/>